<dbReference type="InterPro" id="IPR028349">
    <property type="entry name" value="PafC-like"/>
</dbReference>
<organism evidence="4 5">
    <name type="scientific">Williamsia sterculiae</name>
    <dbReference type="NCBI Taxonomy" id="1344003"/>
    <lineage>
        <taxon>Bacteria</taxon>
        <taxon>Bacillati</taxon>
        <taxon>Actinomycetota</taxon>
        <taxon>Actinomycetes</taxon>
        <taxon>Mycobacteriales</taxon>
        <taxon>Nocardiaceae</taxon>
        <taxon>Williamsia</taxon>
    </lineage>
</organism>
<feature type="domain" description="PafC HTH" evidence="3">
    <location>
        <begin position="6"/>
        <end position="118"/>
    </location>
</feature>
<dbReference type="InterPro" id="IPR026881">
    <property type="entry name" value="WYL_dom"/>
</dbReference>
<dbReference type="InterPro" id="IPR043839">
    <property type="entry name" value="PafC_HTH"/>
</dbReference>
<keyword evidence="4" id="KW-0647">Proteasome</keyword>
<name>A0A1N7EN82_9NOCA</name>
<proteinExistence type="predicted"/>
<feature type="domain" description="WYL" evidence="2">
    <location>
        <begin position="146"/>
        <end position="213"/>
    </location>
</feature>
<dbReference type="OrthoDB" id="5174471at2"/>
<dbReference type="Proteomes" id="UP000186218">
    <property type="component" value="Unassembled WGS sequence"/>
</dbReference>
<sequence>MSAENRLNRLLATVPYFQAHPGASAAEAAAALGTTESQVMADLNQLWMCGLPGYSPGDLIDLEFTESGVSVIFAAGIDRPLRLTATEAAALLVALRALIESGGAVDRSAALRAIAKVETAVGSSLVTTAVDEPATDDTAEAVESPTVQTLRRADREHRAVSISYYSASRDTVSDRAVDPIRVLVIDQQTYLEGWCRTSGGVRLFRFDRVERAELLDEPSAPPPEARSGDHLALFEADPSVPTALIEIDASELWVMDYYLIEPIGDTQTGDNQTGEDRPAAQEHTDAAVGPVRATMTYGSQEWLTRFLLGFGGRIRLLDEPAVNARTIERARSALDLY</sequence>
<evidence type="ECO:0000259" key="2">
    <source>
        <dbReference type="Pfam" id="PF13280"/>
    </source>
</evidence>
<feature type="compositionally biased region" description="Basic and acidic residues" evidence="1">
    <location>
        <begin position="274"/>
        <end position="285"/>
    </location>
</feature>
<keyword evidence="5" id="KW-1185">Reference proteome</keyword>
<gene>
    <name evidence="4" type="ORF">SAMN05445060_1473</name>
</gene>
<dbReference type="EMBL" id="FTNT01000003">
    <property type="protein sequence ID" value="SIR89375.1"/>
    <property type="molecule type" value="Genomic_DNA"/>
</dbReference>
<dbReference type="AlphaFoldDB" id="A0A1N7EN82"/>
<dbReference type="STRING" id="1344003.SAMN05445060_1473"/>
<dbReference type="PIRSF" id="PIRSF016838">
    <property type="entry name" value="PafC"/>
    <property type="match status" value="1"/>
</dbReference>
<dbReference type="PROSITE" id="PS52050">
    <property type="entry name" value="WYL"/>
    <property type="match status" value="1"/>
</dbReference>
<dbReference type="Pfam" id="PF13280">
    <property type="entry name" value="WYL"/>
    <property type="match status" value="1"/>
</dbReference>
<dbReference type="PANTHER" id="PTHR34580:SF1">
    <property type="entry name" value="PROTEIN PAFC"/>
    <property type="match status" value="1"/>
</dbReference>
<feature type="region of interest" description="Disordered" evidence="1">
    <location>
        <begin position="266"/>
        <end position="287"/>
    </location>
</feature>
<evidence type="ECO:0000259" key="3">
    <source>
        <dbReference type="Pfam" id="PF19187"/>
    </source>
</evidence>
<evidence type="ECO:0000256" key="1">
    <source>
        <dbReference type="SAM" id="MobiDB-lite"/>
    </source>
</evidence>
<evidence type="ECO:0000313" key="4">
    <source>
        <dbReference type="EMBL" id="SIR89375.1"/>
    </source>
</evidence>
<dbReference type="InterPro" id="IPR051534">
    <property type="entry name" value="CBASS_pafABC_assoc_protein"/>
</dbReference>
<dbReference type="PANTHER" id="PTHR34580">
    <property type="match status" value="1"/>
</dbReference>
<dbReference type="Pfam" id="PF19187">
    <property type="entry name" value="HTH_PafC"/>
    <property type="match status" value="1"/>
</dbReference>
<evidence type="ECO:0000313" key="5">
    <source>
        <dbReference type="Proteomes" id="UP000186218"/>
    </source>
</evidence>
<protein>
    <submittedName>
        <fullName evidence="4">Proteasome accessory factor C</fullName>
    </submittedName>
</protein>
<accession>A0A1N7EN82</accession>
<dbReference type="GO" id="GO:0000502">
    <property type="term" value="C:proteasome complex"/>
    <property type="evidence" value="ECO:0007669"/>
    <property type="project" value="UniProtKB-KW"/>
</dbReference>
<reference evidence="4 5" key="1">
    <citation type="submission" date="2017-01" db="EMBL/GenBank/DDBJ databases">
        <authorList>
            <person name="Mah S.A."/>
            <person name="Swanson W.J."/>
            <person name="Moy G.W."/>
            <person name="Vacquier V.D."/>
        </authorList>
    </citation>
    <scope>NUCLEOTIDE SEQUENCE [LARGE SCALE GENOMIC DNA]</scope>
    <source>
        <strain evidence="4 5">CPCC 203464</strain>
    </source>
</reference>
<dbReference type="RefSeq" id="WP_076477959.1">
    <property type="nucleotide sequence ID" value="NZ_FTNT01000003.1"/>
</dbReference>